<organism evidence="2 3">
    <name type="scientific">Digitaria exilis</name>
    <dbReference type="NCBI Taxonomy" id="1010633"/>
    <lineage>
        <taxon>Eukaryota</taxon>
        <taxon>Viridiplantae</taxon>
        <taxon>Streptophyta</taxon>
        <taxon>Embryophyta</taxon>
        <taxon>Tracheophyta</taxon>
        <taxon>Spermatophyta</taxon>
        <taxon>Magnoliopsida</taxon>
        <taxon>Liliopsida</taxon>
        <taxon>Poales</taxon>
        <taxon>Poaceae</taxon>
        <taxon>PACMAD clade</taxon>
        <taxon>Panicoideae</taxon>
        <taxon>Panicodae</taxon>
        <taxon>Paniceae</taxon>
        <taxon>Anthephorinae</taxon>
        <taxon>Digitaria</taxon>
    </lineage>
</organism>
<protein>
    <submittedName>
        <fullName evidence="2">Uncharacterized protein</fullName>
    </submittedName>
</protein>
<accession>A0A835BC19</accession>
<reference evidence="2" key="1">
    <citation type="submission" date="2020-07" db="EMBL/GenBank/DDBJ databases">
        <title>Genome sequence and genetic diversity analysis of an under-domesticated orphan crop, white fonio (Digitaria exilis).</title>
        <authorList>
            <person name="Bennetzen J.L."/>
            <person name="Chen S."/>
            <person name="Ma X."/>
            <person name="Wang X."/>
            <person name="Yssel A.E.J."/>
            <person name="Chaluvadi S.R."/>
            <person name="Johnson M."/>
            <person name="Gangashetty P."/>
            <person name="Hamidou F."/>
            <person name="Sanogo M.D."/>
            <person name="Zwaenepoel A."/>
            <person name="Wallace J."/>
            <person name="Van De Peer Y."/>
            <person name="Van Deynze A."/>
        </authorList>
    </citation>
    <scope>NUCLEOTIDE SEQUENCE</scope>
    <source>
        <tissue evidence="2">Leaves</tissue>
    </source>
</reference>
<dbReference type="OrthoDB" id="695706at2759"/>
<keyword evidence="3" id="KW-1185">Reference proteome</keyword>
<gene>
    <name evidence="2" type="ORF">HU200_038970</name>
</gene>
<name>A0A835BC19_9POAL</name>
<keyword evidence="1" id="KW-1133">Transmembrane helix</keyword>
<sequence>MAVRGIGIYLACHTLEAGPLLLSNWRSTGKVEVSVVEEATFTTHESSPALFVYLESRQAIFTLELTKPHVHMAPRGRLLDLERDDVLFFSGDYHQSGHSSVATHALVFWPAFVVAALLLHLMAPFRHAAAVCAVLYVTYCFLLDRAARPSYAWPAAATHQCTKMAAAYTVEKNS</sequence>
<proteinExistence type="predicted"/>
<dbReference type="AlphaFoldDB" id="A0A835BC19"/>
<evidence type="ECO:0000313" key="2">
    <source>
        <dbReference type="EMBL" id="KAF8693567.1"/>
    </source>
</evidence>
<keyword evidence="1" id="KW-0812">Transmembrane</keyword>
<dbReference type="Proteomes" id="UP000636709">
    <property type="component" value="Unassembled WGS sequence"/>
</dbReference>
<feature type="transmembrane region" description="Helical" evidence="1">
    <location>
        <begin position="125"/>
        <end position="143"/>
    </location>
</feature>
<feature type="transmembrane region" description="Helical" evidence="1">
    <location>
        <begin position="101"/>
        <end position="119"/>
    </location>
</feature>
<keyword evidence="1" id="KW-0472">Membrane</keyword>
<evidence type="ECO:0000256" key="1">
    <source>
        <dbReference type="SAM" id="Phobius"/>
    </source>
</evidence>
<dbReference type="EMBL" id="JACEFO010001924">
    <property type="protein sequence ID" value="KAF8693567.1"/>
    <property type="molecule type" value="Genomic_DNA"/>
</dbReference>
<evidence type="ECO:0000313" key="3">
    <source>
        <dbReference type="Proteomes" id="UP000636709"/>
    </source>
</evidence>
<comment type="caution">
    <text evidence="2">The sequence shown here is derived from an EMBL/GenBank/DDBJ whole genome shotgun (WGS) entry which is preliminary data.</text>
</comment>